<evidence type="ECO:0000313" key="3">
    <source>
        <dbReference type="Proteomes" id="UP000286482"/>
    </source>
</evidence>
<evidence type="ECO:0000313" key="2">
    <source>
        <dbReference type="EMBL" id="RKF17824.1"/>
    </source>
</evidence>
<feature type="transmembrane region" description="Helical" evidence="1">
    <location>
        <begin position="136"/>
        <end position="160"/>
    </location>
</feature>
<reference evidence="2 3" key="1">
    <citation type="submission" date="2018-09" db="EMBL/GenBank/DDBJ databases">
        <authorList>
            <person name="Wang Z."/>
        </authorList>
    </citation>
    <scope>NUCLEOTIDE SEQUENCE [LARGE SCALE GENOMIC DNA]</scope>
    <source>
        <strain evidence="2 3">ALS 81</strain>
    </source>
</reference>
<name>A0A420EAZ4_9ALTE</name>
<keyword evidence="3" id="KW-1185">Reference proteome</keyword>
<feature type="transmembrane region" description="Helical" evidence="1">
    <location>
        <begin position="213"/>
        <end position="230"/>
    </location>
</feature>
<accession>A0A420EAZ4</accession>
<feature type="transmembrane region" description="Helical" evidence="1">
    <location>
        <begin position="259"/>
        <end position="276"/>
    </location>
</feature>
<feature type="transmembrane region" description="Helical" evidence="1">
    <location>
        <begin position="236"/>
        <end position="252"/>
    </location>
</feature>
<dbReference type="RefSeq" id="WP_120355051.1">
    <property type="nucleotide sequence ID" value="NZ_RAQO01000006.1"/>
</dbReference>
<dbReference type="Proteomes" id="UP000286482">
    <property type="component" value="Unassembled WGS sequence"/>
</dbReference>
<protein>
    <recommendedName>
        <fullName evidence="4">Oligosaccharide repeat unit polymerase</fullName>
    </recommendedName>
</protein>
<feature type="transmembrane region" description="Helical" evidence="1">
    <location>
        <begin position="55"/>
        <end position="74"/>
    </location>
</feature>
<feature type="transmembrane region" description="Helical" evidence="1">
    <location>
        <begin position="418"/>
        <end position="440"/>
    </location>
</feature>
<proteinExistence type="predicted"/>
<feature type="transmembrane region" description="Helical" evidence="1">
    <location>
        <begin position="180"/>
        <end position="201"/>
    </location>
</feature>
<evidence type="ECO:0008006" key="4">
    <source>
        <dbReference type="Google" id="ProtNLM"/>
    </source>
</evidence>
<dbReference type="OrthoDB" id="6776190at2"/>
<feature type="transmembrane region" description="Helical" evidence="1">
    <location>
        <begin position="94"/>
        <end position="116"/>
    </location>
</feature>
<comment type="caution">
    <text evidence="2">The sequence shown here is derived from an EMBL/GenBank/DDBJ whole genome shotgun (WGS) entry which is preliminary data.</text>
</comment>
<keyword evidence="1" id="KW-1133">Transmembrane helix</keyword>
<keyword evidence="1" id="KW-0472">Membrane</keyword>
<dbReference type="AlphaFoldDB" id="A0A420EAZ4"/>
<feature type="transmembrane region" description="Helical" evidence="1">
    <location>
        <begin position="364"/>
        <end position="385"/>
    </location>
</feature>
<dbReference type="EMBL" id="RAQO01000006">
    <property type="protein sequence ID" value="RKF17824.1"/>
    <property type="molecule type" value="Genomic_DNA"/>
</dbReference>
<organism evidence="2 3">
    <name type="scientific">Alginatibacterium sediminis</name>
    <dbReference type="NCBI Taxonomy" id="2164068"/>
    <lineage>
        <taxon>Bacteria</taxon>
        <taxon>Pseudomonadati</taxon>
        <taxon>Pseudomonadota</taxon>
        <taxon>Gammaproteobacteria</taxon>
        <taxon>Alteromonadales</taxon>
        <taxon>Alteromonadaceae</taxon>
        <taxon>Alginatibacterium</taxon>
    </lineage>
</organism>
<evidence type="ECO:0000256" key="1">
    <source>
        <dbReference type="SAM" id="Phobius"/>
    </source>
</evidence>
<gene>
    <name evidence="2" type="ORF">DBZ36_11225</name>
</gene>
<sequence length="447" mass="51946">MNKLVLLKICLNLFVLILVLGGVFVLNESALLVATGVLVIFFINRDQRLLHPSNMVFAFYAMYLILPICLFYVLEFISWEYILPWGRISNWDQVSPNAFALVFCTFSLLFLSLIFFNQDKPRLNKHTGINNIYVPYSICISLIVILIFGMALFVSKTGGIGLWLSDYSNTYVSGKSGVGWLNFLLINYAHFVFFICGIALFSKHGIKGVRRQLLIFLLIFSVVVVCYFQGIKSRVPILALFFLFPVLINSRLKMFNGVVLFLAFISFFMVSMYFRSNGFYDSFPKLVEYLLSYFNTYILLDTTMNDFPSDYMRTLWFSSQKYTQALGYESNGEYLDISYWLTDVYFPETWERNATQQWPLEMELYFNFGGLQFFVLPVLLISVLISYLYNRAYLGSHILSFIFIAEFIRIFSTLRGSMLPWTLPLVLIFYICTCFFMIAFTRKVNNA</sequence>
<keyword evidence="1" id="KW-0812">Transmembrane</keyword>
<feature type="transmembrane region" description="Helical" evidence="1">
    <location>
        <begin position="392"/>
        <end position="412"/>
    </location>
</feature>
<feature type="transmembrane region" description="Helical" evidence="1">
    <location>
        <begin position="12"/>
        <end position="43"/>
    </location>
</feature>